<evidence type="ECO:0000259" key="2">
    <source>
        <dbReference type="Pfam" id="PF00339"/>
    </source>
</evidence>
<evidence type="ECO:0000313" key="4">
    <source>
        <dbReference type="EMBL" id="CAG8569690.1"/>
    </source>
</evidence>
<proteinExistence type="predicted"/>
<dbReference type="Proteomes" id="UP000789396">
    <property type="component" value="Unassembled WGS sequence"/>
</dbReference>
<dbReference type="EMBL" id="CAJVPZ010006121">
    <property type="protein sequence ID" value="CAG8569690.1"/>
    <property type="molecule type" value="Genomic_DNA"/>
</dbReference>
<dbReference type="OrthoDB" id="2333384at2759"/>
<dbReference type="GO" id="GO:0031625">
    <property type="term" value="F:ubiquitin protein ligase binding"/>
    <property type="evidence" value="ECO:0007669"/>
    <property type="project" value="TreeGrafter"/>
</dbReference>
<dbReference type="InterPro" id="IPR050357">
    <property type="entry name" value="Arrestin_domain-protein"/>
</dbReference>
<dbReference type="GO" id="GO:0005829">
    <property type="term" value="C:cytosol"/>
    <property type="evidence" value="ECO:0007669"/>
    <property type="project" value="TreeGrafter"/>
</dbReference>
<evidence type="ECO:0000259" key="3">
    <source>
        <dbReference type="Pfam" id="PF02752"/>
    </source>
</evidence>
<organism evidence="4 5">
    <name type="scientific">Racocetra fulgida</name>
    <dbReference type="NCBI Taxonomy" id="60492"/>
    <lineage>
        <taxon>Eukaryota</taxon>
        <taxon>Fungi</taxon>
        <taxon>Fungi incertae sedis</taxon>
        <taxon>Mucoromycota</taxon>
        <taxon>Glomeromycotina</taxon>
        <taxon>Glomeromycetes</taxon>
        <taxon>Diversisporales</taxon>
        <taxon>Gigasporaceae</taxon>
        <taxon>Racocetra</taxon>
    </lineage>
</organism>
<dbReference type="AlphaFoldDB" id="A0A9N9G0V8"/>
<dbReference type="InterPro" id="IPR011022">
    <property type="entry name" value="Arrestin_C-like"/>
</dbReference>
<dbReference type="PANTHER" id="PTHR11188">
    <property type="entry name" value="ARRESTIN DOMAIN CONTAINING PROTEIN"/>
    <property type="match status" value="1"/>
</dbReference>
<dbReference type="Gene3D" id="2.60.40.640">
    <property type="match status" value="1"/>
</dbReference>
<feature type="compositionally biased region" description="Polar residues" evidence="1">
    <location>
        <begin position="503"/>
        <end position="512"/>
    </location>
</feature>
<feature type="compositionally biased region" description="Low complexity" evidence="1">
    <location>
        <begin position="471"/>
        <end position="482"/>
    </location>
</feature>
<dbReference type="InterPro" id="IPR014752">
    <property type="entry name" value="Arrestin-like_C"/>
</dbReference>
<comment type="caution">
    <text evidence="4">The sequence shown here is derived from an EMBL/GenBank/DDBJ whole genome shotgun (WGS) entry which is preliminary data.</text>
</comment>
<sequence>MSTLSSPTASTYSGSFFGSTAKNRPPANAYIKSHKSVSFSYAGDNTSFQQGILGDSDSYLVGTLHLNYGKQYQVKDITLNLKGTEKTTWYKAQARTKALYSGEQIVVDHSQEIWRSNDKEVLNLDVPFKIKLPYNLPESITTDVGTVSYVLRAIIHRKGGLMSSSTQIVDVDCPLKRTIILDNSNLSLFKLRGESKSGVDYSFSLPANKNFNLGTYVTVPIRMRFLRPGVSVERIEVALKSCMDFRCSNPNETRHVKENVVSLVIARQEIRSQNMDGDYSHTINLFIPRSIQPTYSGRFISISHQFCVKFCLWGANEDFQVEESQPSPQLIPQHLNRPPHQPTAMVIPSSDLHHPEVYPTYAEGYYPVYPDEVGTAVYLNYQNDYNYKLNLHNPPQAHTVGASQYVYNPNPKEGLDGYGELYPQGFALNSNDLWYRQQIAAIHHQQQLYNKKSQSPVPGIHVPVPRPTPPTTHSRNTSNSSHLNTVIMNDNVLPPSPSISPSRLNAINNSSKLPPYAAPEQVYIRRSPNLTPQQLMNSENRRDNKLEINTTLQTLETSPPSYKERLTPTPEE</sequence>
<dbReference type="Pfam" id="PF00339">
    <property type="entry name" value="Arrestin_N"/>
    <property type="match status" value="1"/>
</dbReference>
<dbReference type="PANTHER" id="PTHR11188:SF17">
    <property type="entry name" value="FI21816P1"/>
    <property type="match status" value="1"/>
</dbReference>
<feature type="domain" description="Arrestin C-terminal-like" evidence="3">
    <location>
        <begin position="199"/>
        <end position="311"/>
    </location>
</feature>
<feature type="region of interest" description="Disordered" evidence="1">
    <location>
        <begin position="450"/>
        <end position="514"/>
    </location>
</feature>
<dbReference type="GO" id="GO:0070086">
    <property type="term" value="P:ubiquitin-dependent endocytosis"/>
    <property type="evidence" value="ECO:0007669"/>
    <property type="project" value="TreeGrafter"/>
</dbReference>
<name>A0A9N9G0V8_9GLOM</name>
<dbReference type="GO" id="GO:0030674">
    <property type="term" value="F:protein-macromolecule adaptor activity"/>
    <property type="evidence" value="ECO:0007669"/>
    <property type="project" value="TreeGrafter"/>
</dbReference>
<accession>A0A9N9G0V8</accession>
<protein>
    <submittedName>
        <fullName evidence="4">15624_t:CDS:1</fullName>
    </submittedName>
</protein>
<dbReference type="InterPro" id="IPR014756">
    <property type="entry name" value="Ig_E-set"/>
</dbReference>
<feature type="region of interest" description="Disordered" evidence="1">
    <location>
        <begin position="552"/>
        <end position="572"/>
    </location>
</feature>
<feature type="domain" description="Arrestin-like N-terminal" evidence="2">
    <location>
        <begin position="62"/>
        <end position="165"/>
    </location>
</feature>
<dbReference type="Pfam" id="PF02752">
    <property type="entry name" value="Arrestin_C"/>
    <property type="match status" value="1"/>
</dbReference>
<gene>
    <name evidence="4" type="ORF">RFULGI_LOCUS5401</name>
</gene>
<evidence type="ECO:0000313" key="5">
    <source>
        <dbReference type="Proteomes" id="UP000789396"/>
    </source>
</evidence>
<reference evidence="4" key="1">
    <citation type="submission" date="2021-06" db="EMBL/GenBank/DDBJ databases">
        <authorList>
            <person name="Kallberg Y."/>
            <person name="Tangrot J."/>
            <person name="Rosling A."/>
        </authorList>
    </citation>
    <scope>NUCLEOTIDE SEQUENCE</scope>
    <source>
        <strain evidence="4">IN212</strain>
    </source>
</reference>
<keyword evidence="5" id="KW-1185">Reference proteome</keyword>
<evidence type="ECO:0000256" key="1">
    <source>
        <dbReference type="SAM" id="MobiDB-lite"/>
    </source>
</evidence>
<dbReference type="GO" id="GO:0005886">
    <property type="term" value="C:plasma membrane"/>
    <property type="evidence" value="ECO:0007669"/>
    <property type="project" value="TreeGrafter"/>
</dbReference>
<dbReference type="SUPFAM" id="SSF81296">
    <property type="entry name" value="E set domains"/>
    <property type="match status" value="1"/>
</dbReference>
<feature type="non-terminal residue" evidence="4">
    <location>
        <position position="1"/>
    </location>
</feature>
<dbReference type="InterPro" id="IPR011021">
    <property type="entry name" value="Arrestin-like_N"/>
</dbReference>